<dbReference type="AlphaFoldDB" id="A0A1X1T2Y4"/>
<reference evidence="1 2" key="1">
    <citation type="journal article" date="2019" name="Emerg. Microbes Infect.">
        <title>Comprehensive subspecies identification of 175 nontuberculous mycobacteria species based on 7547 genomic profiles.</title>
        <authorList>
            <person name="Matsumoto Y."/>
            <person name="Kinjo T."/>
            <person name="Motooka D."/>
            <person name="Nabeya D."/>
            <person name="Jung N."/>
            <person name="Uechi K."/>
            <person name="Horii T."/>
            <person name="Iida T."/>
            <person name="Fujita J."/>
            <person name="Nakamura S."/>
        </authorList>
    </citation>
    <scope>NUCLEOTIDE SEQUENCE [LARGE SCALE GENOMIC DNA]</scope>
    <source>
        <strain evidence="1 2">JCM 14738</strain>
    </source>
</reference>
<gene>
    <name evidence="1" type="ORF">MCNS_42040</name>
</gene>
<name>A0A1X1T2Y4_9MYCO</name>
<proteinExistence type="predicted"/>
<evidence type="ECO:0000313" key="2">
    <source>
        <dbReference type="Proteomes" id="UP000467385"/>
    </source>
</evidence>
<dbReference type="OrthoDB" id="9972434at2"/>
<sequence>MNAAAIASRLVTVMIVVNVPVAVWCEVSHAELAERVDAMLLGVFGIEIGVRAVLAIRRRRWDTWLVVDTVIVALAALPYAALPVVRVARVAHLGRHIAHLRHATLARLVHA</sequence>
<dbReference type="EMBL" id="AP022613">
    <property type="protein sequence ID" value="BBZ41141.1"/>
    <property type="molecule type" value="Genomic_DNA"/>
</dbReference>
<dbReference type="SUPFAM" id="SSF81324">
    <property type="entry name" value="Voltage-gated potassium channels"/>
    <property type="match status" value="1"/>
</dbReference>
<keyword evidence="2" id="KW-1185">Reference proteome</keyword>
<protein>
    <submittedName>
        <fullName evidence="1">Uncharacterized protein</fullName>
    </submittedName>
</protein>
<accession>A0A1X1T2Y4</accession>
<evidence type="ECO:0000313" key="1">
    <source>
        <dbReference type="EMBL" id="BBZ41141.1"/>
    </source>
</evidence>
<organism evidence="1 2">
    <name type="scientific">Mycobacterium conspicuum</name>
    <dbReference type="NCBI Taxonomy" id="44010"/>
    <lineage>
        <taxon>Bacteria</taxon>
        <taxon>Bacillati</taxon>
        <taxon>Actinomycetota</taxon>
        <taxon>Actinomycetes</taxon>
        <taxon>Mycobacteriales</taxon>
        <taxon>Mycobacteriaceae</taxon>
        <taxon>Mycobacterium</taxon>
    </lineage>
</organism>
<dbReference type="Proteomes" id="UP000467385">
    <property type="component" value="Chromosome"/>
</dbReference>
<dbReference type="RefSeq" id="WP_085234369.1">
    <property type="nucleotide sequence ID" value="NZ_AP022613.1"/>
</dbReference>